<proteinExistence type="predicted"/>
<dbReference type="SUPFAM" id="SSF56219">
    <property type="entry name" value="DNase I-like"/>
    <property type="match status" value="1"/>
</dbReference>
<dbReference type="Proteomes" id="UP000176101">
    <property type="component" value="Unassembled WGS sequence"/>
</dbReference>
<evidence type="ECO:0000313" key="4">
    <source>
        <dbReference type="Proteomes" id="UP000176101"/>
    </source>
</evidence>
<dbReference type="Gene3D" id="3.60.10.10">
    <property type="entry name" value="Endonuclease/exonuclease/phosphatase"/>
    <property type="match status" value="1"/>
</dbReference>
<feature type="transmembrane region" description="Helical" evidence="1">
    <location>
        <begin position="60"/>
        <end position="78"/>
    </location>
</feature>
<evidence type="ECO:0000259" key="2">
    <source>
        <dbReference type="Pfam" id="PF03372"/>
    </source>
</evidence>
<dbReference type="Pfam" id="PF03372">
    <property type="entry name" value="Exo_endo_phos"/>
    <property type="match status" value="1"/>
</dbReference>
<protein>
    <recommendedName>
        <fullName evidence="2">Endonuclease/exonuclease/phosphatase domain-containing protein</fullName>
    </recommendedName>
</protein>
<reference evidence="3 4" key="1">
    <citation type="journal article" date="2016" name="Front. Microbiol.">
        <title>Comparative Genomics Analysis of Streptomyces Species Reveals Their Adaptation to the Marine Environment and Their Diversity at the Genomic Level.</title>
        <authorList>
            <person name="Tian X."/>
            <person name="Zhang Z."/>
            <person name="Yang T."/>
            <person name="Chen M."/>
            <person name="Li J."/>
            <person name="Chen F."/>
            <person name="Yang J."/>
            <person name="Li W."/>
            <person name="Zhang B."/>
            <person name="Zhang Z."/>
            <person name="Wu J."/>
            <person name="Zhang C."/>
            <person name="Long L."/>
            <person name="Xiao J."/>
        </authorList>
    </citation>
    <scope>NUCLEOTIDE SEQUENCE [LARGE SCALE GENOMIC DNA]</scope>
    <source>
        <strain evidence="3 4">SCSIO 02100</strain>
    </source>
</reference>
<evidence type="ECO:0000256" key="1">
    <source>
        <dbReference type="SAM" id="Phobius"/>
    </source>
</evidence>
<accession>A0A1E7KKC0</accession>
<sequence>MLLALVVLLLLPVSVPLGFRLADADGPTPVPQLLAFLPWFLAPGWLALALTVLGRRWLAALWAVVVLALTAWFIQPYGADAPPPSDEPATARFRVLTANLQYGQAVDPLLEVLRRERPQLVSVQECDQRCADELRSPEMREAYPHRVIVAGSAAEGSALLSTYRLRSTPPVEGLLSMPGAYADIAGTRVHVQVAHPMPPTPGDLPTWRAELANLRTYAADRAGQPTLIAGDFNATQDHAAFRALLDTGLRDAARLQGQSRTPTWPTATAPPLGAQLDHVLLSERFEAVDATFVDLADTDHRALLTDLKLY</sequence>
<comment type="caution">
    <text evidence="3">The sequence shown here is derived from an EMBL/GenBank/DDBJ whole genome shotgun (WGS) entry which is preliminary data.</text>
</comment>
<keyword evidence="1" id="KW-1133">Transmembrane helix</keyword>
<evidence type="ECO:0000313" key="3">
    <source>
        <dbReference type="EMBL" id="OEV04388.1"/>
    </source>
</evidence>
<dbReference type="AlphaFoldDB" id="A0A1E7KKC0"/>
<dbReference type="InterPro" id="IPR005135">
    <property type="entry name" value="Endo/exonuclease/phosphatase"/>
</dbReference>
<feature type="domain" description="Endonuclease/exonuclease/phosphatase" evidence="2">
    <location>
        <begin position="96"/>
        <end position="300"/>
    </location>
</feature>
<keyword evidence="4" id="KW-1185">Reference proteome</keyword>
<name>A0A1E7KKC0_9ACTN</name>
<dbReference type="EMBL" id="LJGU01000114">
    <property type="protein sequence ID" value="OEV04388.1"/>
    <property type="molecule type" value="Genomic_DNA"/>
</dbReference>
<feature type="transmembrane region" description="Helical" evidence="1">
    <location>
        <begin position="34"/>
        <end position="53"/>
    </location>
</feature>
<dbReference type="GO" id="GO:0003824">
    <property type="term" value="F:catalytic activity"/>
    <property type="evidence" value="ECO:0007669"/>
    <property type="project" value="InterPro"/>
</dbReference>
<dbReference type="PATRIC" id="fig|1075402.3.peg.4613"/>
<dbReference type="STRING" id="1075402.AN216_08955"/>
<gene>
    <name evidence="3" type="ORF">AN216_08955</name>
</gene>
<keyword evidence="1" id="KW-0812">Transmembrane</keyword>
<organism evidence="3 4">
    <name type="scientific">Streptomyces oceani</name>
    <dbReference type="NCBI Taxonomy" id="1075402"/>
    <lineage>
        <taxon>Bacteria</taxon>
        <taxon>Bacillati</taxon>
        <taxon>Actinomycetota</taxon>
        <taxon>Actinomycetes</taxon>
        <taxon>Kitasatosporales</taxon>
        <taxon>Streptomycetaceae</taxon>
        <taxon>Streptomyces</taxon>
    </lineage>
</organism>
<keyword evidence="1" id="KW-0472">Membrane</keyword>
<dbReference type="InterPro" id="IPR036691">
    <property type="entry name" value="Endo/exonu/phosph_ase_sf"/>
</dbReference>